<proteinExistence type="inferred from homology"/>
<dbReference type="PANTHER" id="PTHR22883">
    <property type="entry name" value="ZINC FINGER DHHC DOMAIN CONTAINING PROTEIN"/>
    <property type="match status" value="1"/>
</dbReference>
<dbReference type="PROSITE" id="PS50216">
    <property type="entry name" value="DHHC"/>
    <property type="match status" value="1"/>
</dbReference>
<evidence type="ECO:0000256" key="10">
    <source>
        <dbReference type="ARBA" id="ARBA00048048"/>
    </source>
</evidence>
<feature type="transmembrane region" description="Helical" evidence="11">
    <location>
        <begin position="52"/>
        <end position="73"/>
    </location>
</feature>
<comment type="catalytic activity">
    <reaction evidence="10 11">
        <text>L-cysteinyl-[protein] + hexadecanoyl-CoA = S-hexadecanoyl-L-cysteinyl-[protein] + CoA</text>
        <dbReference type="Rhea" id="RHEA:36683"/>
        <dbReference type="Rhea" id="RHEA-COMP:10131"/>
        <dbReference type="Rhea" id="RHEA-COMP:11032"/>
        <dbReference type="ChEBI" id="CHEBI:29950"/>
        <dbReference type="ChEBI" id="CHEBI:57287"/>
        <dbReference type="ChEBI" id="CHEBI:57379"/>
        <dbReference type="ChEBI" id="CHEBI:74151"/>
        <dbReference type="EC" id="2.3.1.225"/>
    </reaction>
</comment>
<keyword evidence="7" id="KW-0449">Lipoprotein</keyword>
<evidence type="ECO:0000256" key="3">
    <source>
        <dbReference type="ARBA" id="ARBA00022692"/>
    </source>
</evidence>
<comment type="subcellular location">
    <subcellularLocation>
        <location evidence="1">Membrane</location>
        <topology evidence="1">Multi-pass membrane protein</topology>
    </subcellularLocation>
</comment>
<keyword evidence="3 11" id="KW-0812">Transmembrane</keyword>
<dbReference type="InterPro" id="IPR001594">
    <property type="entry name" value="Palmitoyltrfase_DHHC"/>
</dbReference>
<dbReference type="PANTHER" id="PTHR22883:SF23">
    <property type="entry name" value="PALMITOYLTRANSFERASE ZDHHC6"/>
    <property type="match status" value="1"/>
</dbReference>
<evidence type="ECO:0000256" key="9">
    <source>
        <dbReference type="ARBA" id="ARBA00038298"/>
    </source>
</evidence>
<dbReference type="GO" id="GO:0016020">
    <property type="term" value="C:membrane"/>
    <property type="evidence" value="ECO:0007669"/>
    <property type="project" value="UniProtKB-SubCell"/>
</dbReference>
<dbReference type="OrthoDB" id="331948at2759"/>
<keyword evidence="2 11" id="KW-0808">Transferase</keyword>
<feature type="region of interest" description="Disordered" evidence="12">
    <location>
        <begin position="143"/>
        <end position="183"/>
    </location>
</feature>
<feature type="domain" description="Palmitoyltransferase DHHC" evidence="13">
    <location>
        <begin position="236"/>
        <end position="353"/>
    </location>
</feature>
<dbReference type="EMBL" id="ML121542">
    <property type="protein sequence ID" value="RPB24326.1"/>
    <property type="molecule type" value="Genomic_DNA"/>
</dbReference>
<feature type="region of interest" description="Disordered" evidence="12">
    <location>
        <begin position="88"/>
        <end position="131"/>
    </location>
</feature>
<keyword evidence="15" id="KW-1185">Reference proteome</keyword>
<evidence type="ECO:0000256" key="11">
    <source>
        <dbReference type="RuleBase" id="RU079119"/>
    </source>
</evidence>
<feature type="transmembrane region" description="Helical" evidence="11">
    <location>
        <begin position="15"/>
        <end position="40"/>
    </location>
</feature>
<dbReference type="GO" id="GO:0005794">
    <property type="term" value="C:Golgi apparatus"/>
    <property type="evidence" value="ECO:0007669"/>
    <property type="project" value="TreeGrafter"/>
</dbReference>
<dbReference type="EC" id="2.3.1.225" evidence="11"/>
<dbReference type="AlphaFoldDB" id="A0A3N4LNE1"/>
<feature type="transmembrane region" description="Helical" evidence="11">
    <location>
        <begin position="316"/>
        <end position="336"/>
    </location>
</feature>
<feature type="compositionally biased region" description="Basic and acidic residues" evidence="12">
    <location>
        <begin position="91"/>
        <end position="120"/>
    </location>
</feature>
<organism evidence="14 15">
    <name type="scientific">Terfezia boudieri ATCC MYA-4762</name>
    <dbReference type="NCBI Taxonomy" id="1051890"/>
    <lineage>
        <taxon>Eukaryota</taxon>
        <taxon>Fungi</taxon>
        <taxon>Dikarya</taxon>
        <taxon>Ascomycota</taxon>
        <taxon>Pezizomycotina</taxon>
        <taxon>Pezizomycetes</taxon>
        <taxon>Pezizales</taxon>
        <taxon>Pezizaceae</taxon>
        <taxon>Terfezia</taxon>
    </lineage>
</organism>
<keyword evidence="6" id="KW-0564">Palmitate</keyword>
<dbReference type="GO" id="GO:0006612">
    <property type="term" value="P:protein targeting to membrane"/>
    <property type="evidence" value="ECO:0007669"/>
    <property type="project" value="TreeGrafter"/>
</dbReference>
<evidence type="ECO:0000256" key="1">
    <source>
        <dbReference type="ARBA" id="ARBA00004141"/>
    </source>
</evidence>
<evidence type="ECO:0000256" key="5">
    <source>
        <dbReference type="ARBA" id="ARBA00023136"/>
    </source>
</evidence>
<feature type="transmembrane region" description="Helical" evidence="11">
    <location>
        <begin position="281"/>
        <end position="304"/>
    </location>
</feature>
<evidence type="ECO:0000256" key="6">
    <source>
        <dbReference type="ARBA" id="ARBA00023139"/>
    </source>
</evidence>
<dbReference type="InParanoid" id="A0A3N4LNE1"/>
<dbReference type="GO" id="GO:0005783">
    <property type="term" value="C:endoplasmic reticulum"/>
    <property type="evidence" value="ECO:0007669"/>
    <property type="project" value="TreeGrafter"/>
</dbReference>
<dbReference type="Pfam" id="PF01529">
    <property type="entry name" value="DHHC"/>
    <property type="match status" value="1"/>
</dbReference>
<evidence type="ECO:0000256" key="2">
    <source>
        <dbReference type="ARBA" id="ARBA00022679"/>
    </source>
</evidence>
<comment type="domain">
    <text evidence="11">The DHHC domain is required for palmitoyltransferase activity.</text>
</comment>
<evidence type="ECO:0000256" key="4">
    <source>
        <dbReference type="ARBA" id="ARBA00022989"/>
    </source>
</evidence>
<dbReference type="GO" id="GO:0019706">
    <property type="term" value="F:protein-cysteine S-palmitoyltransferase activity"/>
    <property type="evidence" value="ECO:0007669"/>
    <property type="project" value="UniProtKB-EC"/>
</dbReference>
<evidence type="ECO:0000256" key="7">
    <source>
        <dbReference type="ARBA" id="ARBA00023288"/>
    </source>
</evidence>
<sequence>MGINPHTVSRWASHFMPLVILGCLGFASYAFCALICVGYLSVDRKLEGTAAALFVVYVFLFALLLASYIRVVWTIRSDPGLVPCGIGGGPTEKEKLEVDSDRNVDHNGKEREKRRPRADEDAGDDIPQESGGVLRAVPYASTVSRSSRMESRTPSPLPPESAPQLAHPPQAHITSNPSSANLQNGLLEMPLPVGPQQHTSEYSISRPQSLAQWMLPKNLHEFYNMDAFICENDGLPRWCFHCNCWKPDRSHHCGELGRCVRKMDHFCPWVGGVVGETSFKFFYQTVCYGLVYCCYLLVVTAVMIHDRGRRGISVPSTWLILLVLACFFLLFCVGMTSSTTQFILRNTTTIDNLSAATKVYQIAIYDPYAPPVNSRDSAYTSTTTEYGTPALDWQTSQLPQSNFAIKRLTRTFVVAKTEPGENPWRLEKRIHNFKEVMGERMLDWFLPIRNSPFATRNTGQDREAMAGYREGMYRFNPVLIERLKRECGIGIRNEESH</sequence>
<evidence type="ECO:0000256" key="12">
    <source>
        <dbReference type="SAM" id="MobiDB-lite"/>
    </source>
</evidence>
<name>A0A3N4LNE1_9PEZI</name>
<evidence type="ECO:0000259" key="13">
    <source>
        <dbReference type="Pfam" id="PF01529"/>
    </source>
</evidence>
<gene>
    <name evidence="14" type="ORF">L211DRAFT_785238</name>
</gene>
<dbReference type="Proteomes" id="UP000267821">
    <property type="component" value="Unassembled WGS sequence"/>
</dbReference>
<evidence type="ECO:0000313" key="14">
    <source>
        <dbReference type="EMBL" id="RPB24326.1"/>
    </source>
</evidence>
<reference evidence="14 15" key="1">
    <citation type="journal article" date="2018" name="Nat. Ecol. Evol.">
        <title>Pezizomycetes genomes reveal the molecular basis of ectomycorrhizal truffle lifestyle.</title>
        <authorList>
            <person name="Murat C."/>
            <person name="Payen T."/>
            <person name="Noel B."/>
            <person name="Kuo A."/>
            <person name="Morin E."/>
            <person name="Chen J."/>
            <person name="Kohler A."/>
            <person name="Krizsan K."/>
            <person name="Balestrini R."/>
            <person name="Da Silva C."/>
            <person name="Montanini B."/>
            <person name="Hainaut M."/>
            <person name="Levati E."/>
            <person name="Barry K.W."/>
            <person name="Belfiori B."/>
            <person name="Cichocki N."/>
            <person name="Clum A."/>
            <person name="Dockter R.B."/>
            <person name="Fauchery L."/>
            <person name="Guy J."/>
            <person name="Iotti M."/>
            <person name="Le Tacon F."/>
            <person name="Lindquist E.A."/>
            <person name="Lipzen A."/>
            <person name="Malagnac F."/>
            <person name="Mello A."/>
            <person name="Molinier V."/>
            <person name="Miyauchi S."/>
            <person name="Poulain J."/>
            <person name="Riccioni C."/>
            <person name="Rubini A."/>
            <person name="Sitrit Y."/>
            <person name="Splivallo R."/>
            <person name="Traeger S."/>
            <person name="Wang M."/>
            <person name="Zifcakova L."/>
            <person name="Wipf D."/>
            <person name="Zambonelli A."/>
            <person name="Paolocci F."/>
            <person name="Nowrousian M."/>
            <person name="Ottonello S."/>
            <person name="Baldrian P."/>
            <person name="Spatafora J.W."/>
            <person name="Henrissat B."/>
            <person name="Nagy L.G."/>
            <person name="Aury J.M."/>
            <person name="Wincker P."/>
            <person name="Grigoriev I.V."/>
            <person name="Bonfante P."/>
            <person name="Martin F.M."/>
        </authorList>
    </citation>
    <scope>NUCLEOTIDE SEQUENCE [LARGE SCALE GENOMIC DNA]</scope>
    <source>
        <strain evidence="14 15">ATCC MYA-4762</strain>
    </source>
</reference>
<keyword evidence="5 11" id="KW-0472">Membrane</keyword>
<evidence type="ECO:0000256" key="8">
    <source>
        <dbReference type="ARBA" id="ARBA00023315"/>
    </source>
</evidence>
<dbReference type="STRING" id="1051890.A0A3N4LNE1"/>
<protein>
    <recommendedName>
        <fullName evidence="11">Palmitoyltransferase</fullName>
        <ecNumber evidence="11">2.3.1.225</ecNumber>
    </recommendedName>
</protein>
<keyword evidence="8 11" id="KW-0012">Acyltransferase</keyword>
<evidence type="ECO:0000313" key="15">
    <source>
        <dbReference type="Proteomes" id="UP000267821"/>
    </source>
</evidence>
<feature type="compositionally biased region" description="Polar residues" evidence="12">
    <location>
        <begin position="172"/>
        <end position="183"/>
    </location>
</feature>
<accession>A0A3N4LNE1</accession>
<dbReference type="FunCoup" id="A0A3N4LNE1">
    <property type="interactions" value="891"/>
</dbReference>
<comment type="similarity">
    <text evidence="9">Belongs to the DHHC palmitoyltransferase family. PFA5 subfamily.</text>
</comment>
<dbReference type="InterPro" id="IPR039859">
    <property type="entry name" value="PFA4/ZDH16/20/ERF2-like"/>
</dbReference>
<keyword evidence="4 11" id="KW-1133">Transmembrane helix</keyword>